<proteinExistence type="predicted"/>
<keyword evidence="2" id="KW-1185">Reference proteome</keyword>
<gene>
    <name evidence="1" type="ORF">SSPSH_002091</name>
</gene>
<name>A0ACB4V5V2_9GAMM</name>
<protein>
    <submittedName>
        <fullName evidence="1">MoxR protein</fullName>
    </submittedName>
</protein>
<evidence type="ECO:0000313" key="2">
    <source>
        <dbReference type="Proteomes" id="UP000006242"/>
    </source>
</evidence>
<evidence type="ECO:0000313" key="1">
    <source>
        <dbReference type="EMBL" id="ERJ19009.1"/>
    </source>
</evidence>
<comment type="caution">
    <text evidence="1">The sequence shown here is derived from an EMBL/GenBank/DDBJ whole genome shotgun (WGS) entry which is preliminary data.</text>
</comment>
<sequence length="318" mass="34474">MPPTVSADATPAPELGVTDIAESLAAIRTATATRVFGKDDRIRLALACLLADGHLLIEDVPGVGKTTLAHALADALGLSFARIQFTSDLMPSDILGVSVYDRGQAAFTFNAGPIFAQLVVADEINRASPRTQSALLEAMAERQVTIEGRTRALPQPFTVIATQNPLDHSGTFALPDSQLDRFLMRIELGYPPQTAERRLLAGERDTNTPLAPLADAEQLGRWQAAVRSVHTRDAVLDYLLELIAFSRRRGIFEQGLSPRAGLALRRAAQAWALQDARDYVMPEDIQAVLPAVVDHRLTRRDAGEGRASALMREQIGVI</sequence>
<organism evidence="1 2">
    <name type="scientific">Salinisphaera shabanensis E1L3A</name>
    <dbReference type="NCBI Taxonomy" id="1033802"/>
    <lineage>
        <taxon>Bacteria</taxon>
        <taxon>Pseudomonadati</taxon>
        <taxon>Pseudomonadota</taxon>
        <taxon>Gammaproteobacteria</taxon>
        <taxon>Salinisphaerales</taxon>
        <taxon>Salinisphaeraceae</taxon>
        <taxon>Salinisphaera</taxon>
    </lineage>
</organism>
<reference evidence="1 2" key="1">
    <citation type="journal article" date="2011" name="J. Bacteriol.">
        <title>Genome sequence of Salinisphaera shabanensis, a gammaproteobacterium from the harsh, variable environment of the brine-seawater interface of the Shaban Deep in the Red Sea.</title>
        <authorList>
            <person name="Antunes A."/>
            <person name="Alam I."/>
            <person name="Bajic V.B."/>
            <person name="Stingl U."/>
        </authorList>
    </citation>
    <scope>NUCLEOTIDE SEQUENCE [LARGE SCALE GENOMIC DNA]</scope>
    <source>
        <strain evidence="1 2">E1L3A</strain>
    </source>
</reference>
<reference evidence="1 2" key="2">
    <citation type="journal article" date="2013" name="PLoS ONE">
        <title>INDIGO - INtegrated Data Warehouse of MIcrobial GenOmes with Examples from the Red Sea Extremophiles.</title>
        <authorList>
            <person name="Alam I."/>
            <person name="Antunes A."/>
            <person name="Kamau A.A."/>
            <person name="Ba Alawi W."/>
            <person name="Kalkatawi M."/>
            <person name="Stingl U."/>
            <person name="Bajic V.B."/>
        </authorList>
    </citation>
    <scope>NUCLEOTIDE SEQUENCE [LARGE SCALE GENOMIC DNA]</scope>
    <source>
        <strain evidence="1 2">E1L3A</strain>
    </source>
</reference>
<dbReference type="EMBL" id="AFNV02000013">
    <property type="protein sequence ID" value="ERJ19009.1"/>
    <property type="molecule type" value="Genomic_DNA"/>
</dbReference>
<accession>A0ACB4V5V2</accession>
<dbReference type="Proteomes" id="UP000006242">
    <property type="component" value="Unassembled WGS sequence"/>
</dbReference>